<accession>A0A5M8QU31</accession>
<reference evidence="1 2" key="1">
    <citation type="submission" date="2019-05" db="EMBL/GenBank/DDBJ databases">
        <authorList>
            <person name="Qu J.-H."/>
        </authorList>
    </citation>
    <scope>NUCLEOTIDE SEQUENCE [LARGE SCALE GENOMIC DNA]</scope>
    <source>
        <strain evidence="1 2">NS28</strain>
    </source>
</reference>
<sequence length="249" mass="29092">MSSIKFTARKQFHLLLCKTRNWEDSYEFASHYRLVFVACGDGQFILNNQLHSYCKGGVILLKPDEMLVFQEDMATEVLVIAFDSLVCADREQKHVAEFVETYKQVENIFRNLCVRQGKLVSNERDADTIRYLVEQITFELTQQQASFLKLIKGSISLIVNILVRNNFDFHKVEEPEGQQKLSEALVEHLKHELENRKTIRVTELLMKFNISEETANLYMLNKTGMSLRNFIFKFKTDLFKSRALKFDVS</sequence>
<evidence type="ECO:0008006" key="3">
    <source>
        <dbReference type="Google" id="ProtNLM"/>
    </source>
</evidence>
<name>A0A5M8QU31_9BACT</name>
<comment type="caution">
    <text evidence="1">The sequence shown here is derived from an EMBL/GenBank/DDBJ whole genome shotgun (WGS) entry which is preliminary data.</text>
</comment>
<dbReference type="RefSeq" id="WP_138279406.1">
    <property type="nucleotide sequence ID" value="NZ_VBSN01000032.1"/>
</dbReference>
<protein>
    <recommendedName>
        <fullName evidence="3">AraC family transcriptional regulator</fullName>
    </recommendedName>
</protein>
<proteinExistence type="predicted"/>
<organism evidence="1 2">
    <name type="scientific">Dyadobacter flavalbus</name>
    <dbReference type="NCBI Taxonomy" id="2579942"/>
    <lineage>
        <taxon>Bacteria</taxon>
        <taxon>Pseudomonadati</taxon>
        <taxon>Bacteroidota</taxon>
        <taxon>Cytophagia</taxon>
        <taxon>Cytophagales</taxon>
        <taxon>Spirosomataceae</taxon>
        <taxon>Dyadobacter</taxon>
    </lineage>
</organism>
<dbReference type="AlphaFoldDB" id="A0A5M8QU31"/>
<gene>
    <name evidence="1" type="ORF">FEM33_10775</name>
</gene>
<dbReference type="EMBL" id="VBSN01000032">
    <property type="protein sequence ID" value="KAA6439757.1"/>
    <property type="molecule type" value="Genomic_DNA"/>
</dbReference>
<evidence type="ECO:0000313" key="2">
    <source>
        <dbReference type="Proteomes" id="UP000323994"/>
    </source>
</evidence>
<evidence type="ECO:0000313" key="1">
    <source>
        <dbReference type="EMBL" id="KAA6439757.1"/>
    </source>
</evidence>
<dbReference type="Proteomes" id="UP000323994">
    <property type="component" value="Unassembled WGS sequence"/>
</dbReference>
<keyword evidence="2" id="KW-1185">Reference proteome</keyword>
<dbReference type="OrthoDB" id="934214at2"/>